<evidence type="ECO:0000256" key="3">
    <source>
        <dbReference type="ARBA" id="ARBA00022729"/>
    </source>
</evidence>
<sequence>MLRALFLNVSFIVFLNHLAAFCMPQFLLTTQRSYIIFIIRNHNKITPLITVTSFCPDHLKTVCESHRGTVHVQCPNVTTEKSEVRFRLYKDRKIISSLSCSRNKTVYGWTCTSESTEEGVSPNIKHTSVSFALTALTNSSQGIYSCESTIEFPPPFTKSTLSILVLVHEYQCMCIEDSNNVNHGFHWIWILVAVLLLIYSLTVTIIASVVWVKMRRMDSQSDYMNTKPRGPRERRKKKGIQNPIQRHF</sequence>
<keyword evidence="5 10" id="KW-0472">Membrane</keyword>
<dbReference type="GO" id="GO:0009897">
    <property type="term" value="C:external side of plasma membrane"/>
    <property type="evidence" value="ECO:0007669"/>
    <property type="project" value="TreeGrafter"/>
</dbReference>
<evidence type="ECO:0000256" key="1">
    <source>
        <dbReference type="ARBA" id="ARBA00004479"/>
    </source>
</evidence>
<evidence type="ECO:0000256" key="7">
    <source>
        <dbReference type="ARBA" id="ARBA00023180"/>
    </source>
</evidence>
<dbReference type="PANTHER" id="PTHR11494">
    <property type="entry name" value="CYTOTOXIC T-LYMPHOCYTE PROTEIN"/>
    <property type="match status" value="1"/>
</dbReference>
<evidence type="ECO:0000256" key="5">
    <source>
        <dbReference type="ARBA" id="ARBA00023136"/>
    </source>
</evidence>
<dbReference type="InterPro" id="IPR013106">
    <property type="entry name" value="Ig_V-set"/>
</dbReference>
<feature type="domain" description="Immunoglobulin V-set" evidence="12">
    <location>
        <begin position="64"/>
        <end position="162"/>
    </location>
</feature>
<dbReference type="InterPro" id="IPR013783">
    <property type="entry name" value="Ig-like_fold"/>
</dbReference>
<feature type="chain" id="PRO_5018641828" description="Immunoglobulin V-set domain-containing protein" evidence="11">
    <location>
        <begin position="21"/>
        <end position="248"/>
    </location>
</feature>
<protein>
    <recommendedName>
        <fullName evidence="12">Immunoglobulin V-set domain-containing protein</fullName>
    </recommendedName>
</protein>
<evidence type="ECO:0000256" key="11">
    <source>
        <dbReference type="SAM" id="SignalP"/>
    </source>
</evidence>
<dbReference type="Gene3D" id="2.60.40.10">
    <property type="entry name" value="Immunoglobulins"/>
    <property type="match status" value="1"/>
</dbReference>
<reference evidence="13" key="2">
    <citation type="submission" date="2025-09" db="UniProtKB">
        <authorList>
            <consortium name="Ensembl"/>
        </authorList>
    </citation>
    <scope>IDENTIFICATION</scope>
</reference>
<dbReference type="Ensembl" id="ENSMALT00000015584.1">
    <property type="protein sequence ID" value="ENSMALP00000015271.1"/>
    <property type="gene ID" value="ENSMALG00000010721.1"/>
</dbReference>
<keyword evidence="3 11" id="KW-0732">Signal</keyword>
<evidence type="ECO:0000313" key="13">
    <source>
        <dbReference type="Ensembl" id="ENSMALP00000015271.1"/>
    </source>
</evidence>
<dbReference type="InterPro" id="IPR040216">
    <property type="entry name" value="CTLA4/CD28"/>
</dbReference>
<feature type="region of interest" description="Disordered" evidence="9">
    <location>
        <begin position="222"/>
        <end position="248"/>
    </location>
</feature>
<feature type="transmembrane region" description="Helical" evidence="10">
    <location>
        <begin position="187"/>
        <end position="212"/>
    </location>
</feature>
<dbReference type="GO" id="GO:0050852">
    <property type="term" value="P:T cell receptor signaling pathway"/>
    <property type="evidence" value="ECO:0007669"/>
    <property type="project" value="TreeGrafter"/>
</dbReference>
<evidence type="ECO:0000256" key="2">
    <source>
        <dbReference type="ARBA" id="ARBA00022692"/>
    </source>
</evidence>
<comment type="subcellular location">
    <subcellularLocation>
        <location evidence="1">Membrane</location>
        <topology evidence="1">Single-pass type I membrane protein</topology>
    </subcellularLocation>
</comment>
<evidence type="ECO:0000256" key="6">
    <source>
        <dbReference type="ARBA" id="ARBA00023157"/>
    </source>
</evidence>
<keyword evidence="4 10" id="KW-1133">Transmembrane helix</keyword>
<keyword evidence="6" id="KW-1015">Disulfide bond</keyword>
<organism evidence="13 14">
    <name type="scientific">Monopterus albus</name>
    <name type="common">Swamp eel</name>
    <dbReference type="NCBI Taxonomy" id="43700"/>
    <lineage>
        <taxon>Eukaryota</taxon>
        <taxon>Metazoa</taxon>
        <taxon>Chordata</taxon>
        <taxon>Craniata</taxon>
        <taxon>Vertebrata</taxon>
        <taxon>Euteleostomi</taxon>
        <taxon>Actinopterygii</taxon>
        <taxon>Neopterygii</taxon>
        <taxon>Teleostei</taxon>
        <taxon>Neoteleostei</taxon>
        <taxon>Acanthomorphata</taxon>
        <taxon>Anabantaria</taxon>
        <taxon>Synbranchiformes</taxon>
        <taxon>Synbranchidae</taxon>
        <taxon>Monopterus</taxon>
    </lineage>
</organism>
<dbReference type="PANTHER" id="PTHR11494:SF9">
    <property type="entry name" value="SI:DKEY-1H24.6"/>
    <property type="match status" value="1"/>
</dbReference>
<reference evidence="13" key="1">
    <citation type="submission" date="2025-08" db="UniProtKB">
        <authorList>
            <consortium name="Ensembl"/>
        </authorList>
    </citation>
    <scope>IDENTIFICATION</scope>
</reference>
<evidence type="ECO:0000256" key="8">
    <source>
        <dbReference type="ARBA" id="ARBA00023319"/>
    </source>
</evidence>
<evidence type="ECO:0000259" key="12">
    <source>
        <dbReference type="Pfam" id="PF15910"/>
    </source>
</evidence>
<proteinExistence type="predicted"/>
<evidence type="ECO:0000313" key="14">
    <source>
        <dbReference type="Proteomes" id="UP000261600"/>
    </source>
</evidence>
<feature type="signal peptide" evidence="11">
    <location>
        <begin position="1"/>
        <end position="20"/>
    </location>
</feature>
<accession>A0A3Q3QLK7</accession>
<evidence type="ECO:0000256" key="4">
    <source>
        <dbReference type="ARBA" id="ARBA00022989"/>
    </source>
</evidence>
<name>A0A3Q3QLK7_MONAL</name>
<dbReference type="AlphaFoldDB" id="A0A3Q3QLK7"/>
<evidence type="ECO:0000256" key="10">
    <source>
        <dbReference type="SAM" id="Phobius"/>
    </source>
</evidence>
<dbReference type="Pfam" id="PF15910">
    <property type="entry name" value="V-set_2"/>
    <property type="match status" value="1"/>
</dbReference>
<keyword evidence="14" id="KW-1185">Reference proteome</keyword>
<keyword evidence="2 10" id="KW-0812">Transmembrane</keyword>
<dbReference type="GO" id="GO:0042129">
    <property type="term" value="P:regulation of T cell proliferation"/>
    <property type="evidence" value="ECO:0007669"/>
    <property type="project" value="InterPro"/>
</dbReference>
<dbReference type="Proteomes" id="UP000261600">
    <property type="component" value="Unplaced"/>
</dbReference>
<evidence type="ECO:0000256" key="9">
    <source>
        <dbReference type="SAM" id="MobiDB-lite"/>
    </source>
</evidence>
<keyword evidence="8" id="KW-0393">Immunoglobulin domain</keyword>
<keyword evidence="7" id="KW-0325">Glycoprotein</keyword>